<feature type="domain" description="YhcG N-terminal" evidence="2">
    <location>
        <begin position="15"/>
        <end position="150"/>
    </location>
</feature>
<name>A0A426DQ18_9FIRM</name>
<comment type="caution">
    <text evidence="3">The sequence shown here is derived from an EMBL/GenBank/DDBJ whole genome shotgun (WGS) entry which is preliminary data.</text>
</comment>
<feature type="domain" description="YhcG PDDEXK nuclease" evidence="1">
    <location>
        <begin position="169"/>
        <end position="321"/>
    </location>
</feature>
<dbReference type="Proteomes" id="UP000274920">
    <property type="component" value="Unassembled WGS sequence"/>
</dbReference>
<dbReference type="InterPro" id="IPR009362">
    <property type="entry name" value="YhcG_C"/>
</dbReference>
<protein>
    <submittedName>
        <fullName evidence="3">DUF1016 domain-containing protein</fullName>
    </submittedName>
</protein>
<evidence type="ECO:0000259" key="1">
    <source>
        <dbReference type="Pfam" id="PF06250"/>
    </source>
</evidence>
<proteinExistence type="predicted"/>
<keyword evidence="4" id="KW-1185">Reference proteome</keyword>
<evidence type="ECO:0000259" key="2">
    <source>
        <dbReference type="Pfam" id="PF17761"/>
    </source>
</evidence>
<dbReference type="RefSeq" id="WP_125130208.1">
    <property type="nucleotide sequence ID" value="NZ_RHJS01000002.1"/>
</dbReference>
<sequence>MDDLALNYQSDFNAILQMIADARRKAAYQVNATMIDLYWGIGEFVSNKAVQDGWGRSTVKALSEYILTQEPGIRGYSPQNIWRMKQFFETYCDKPELGTLLRENTWSNNLHIMSKTKSDAERLFYLKLASREKYKAKELERQIDSGYYERLMLSDGKAPSAISQAAPANIIRDMYMLEFLDLPEPYREYDLKKAILKNMKKFLLEIGRDFIFMGEEYHLQVGKNDYYTDLIFFHRELQCLVAIELKIDDFKPEYLGKMQFYLEALDRDVKKPHENPSVGIILCKSKDEDVVEYALSRNMSPTMISEYRTKLISKEILQKKLEELTEMVDEDKNSQ</sequence>
<accession>A0A426DQ18</accession>
<gene>
    <name evidence="3" type="ORF">EBB54_29085</name>
</gene>
<evidence type="ECO:0000313" key="4">
    <source>
        <dbReference type="Proteomes" id="UP000274920"/>
    </source>
</evidence>
<dbReference type="InterPro" id="IPR011856">
    <property type="entry name" value="tRNA_endonuc-like_dom_sf"/>
</dbReference>
<dbReference type="Pfam" id="PF06250">
    <property type="entry name" value="YhcG_C"/>
    <property type="match status" value="1"/>
</dbReference>
<dbReference type="GO" id="GO:0003676">
    <property type="term" value="F:nucleic acid binding"/>
    <property type="evidence" value="ECO:0007669"/>
    <property type="project" value="InterPro"/>
</dbReference>
<dbReference type="PANTHER" id="PTHR30547:SF5">
    <property type="entry name" value="NUCLEASE YHCG-RELATED"/>
    <property type="match status" value="1"/>
</dbReference>
<dbReference type="AlphaFoldDB" id="A0A426DQ18"/>
<dbReference type="EMBL" id="RHJS01000002">
    <property type="protein sequence ID" value="RRK34939.1"/>
    <property type="molecule type" value="Genomic_DNA"/>
</dbReference>
<organism evidence="3 4">
    <name type="scientific">Schaedlerella arabinosiphila</name>
    <dbReference type="NCBI Taxonomy" id="2044587"/>
    <lineage>
        <taxon>Bacteria</taxon>
        <taxon>Bacillati</taxon>
        <taxon>Bacillota</taxon>
        <taxon>Clostridia</taxon>
        <taxon>Lachnospirales</taxon>
        <taxon>Lachnospiraceae</taxon>
        <taxon>Schaedlerella</taxon>
    </lineage>
</organism>
<reference evidence="3" key="1">
    <citation type="submission" date="2018-10" db="EMBL/GenBank/DDBJ databases">
        <title>Schaedlerella arabinophila gen. nov. sp. nov., isolated from the mouse intestinal tract and comparative analysis with the genome of the closely related altered Schaedler flora strain ASF502.</title>
        <authorList>
            <person name="Miyake S."/>
            <person name="Soh M."/>
            <person name="Seedorf H."/>
        </authorList>
    </citation>
    <scope>NUCLEOTIDE SEQUENCE [LARGE SCALE GENOMIC DNA]</scope>
    <source>
        <strain evidence="3">DSM 106076</strain>
    </source>
</reference>
<dbReference type="InterPro" id="IPR053148">
    <property type="entry name" value="PD-DEXK-like_domain"/>
</dbReference>
<evidence type="ECO:0000313" key="3">
    <source>
        <dbReference type="EMBL" id="RRK34939.1"/>
    </source>
</evidence>
<dbReference type="Gene3D" id="3.40.1350.10">
    <property type="match status" value="1"/>
</dbReference>
<dbReference type="PANTHER" id="PTHR30547">
    <property type="entry name" value="UNCHARACTERIZED PROTEIN YHCG-RELATED"/>
    <property type="match status" value="1"/>
</dbReference>
<dbReference type="InterPro" id="IPR041527">
    <property type="entry name" value="YhcG_N"/>
</dbReference>
<dbReference type="Pfam" id="PF17761">
    <property type="entry name" value="DUF1016_N"/>
    <property type="match status" value="1"/>
</dbReference>